<dbReference type="RefSeq" id="WP_085365588.1">
    <property type="nucleotide sequence ID" value="NZ_CAUJPZ010000005.1"/>
</dbReference>
<evidence type="ECO:0000256" key="1">
    <source>
        <dbReference type="SAM" id="MobiDB-lite"/>
    </source>
</evidence>
<dbReference type="EMBL" id="MTBO01000008">
    <property type="protein sequence ID" value="OSI17763.1"/>
    <property type="molecule type" value="Genomic_DNA"/>
</dbReference>
<keyword evidence="4" id="KW-1185">Reference proteome</keyword>
<accession>A0A1X3DCY6</accession>
<evidence type="ECO:0000256" key="2">
    <source>
        <dbReference type="SAM" id="SignalP"/>
    </source>
</evidence>
<feature type="chain" id="PRO_5013276223" description="Acid-shock protein" evidence="2">
    <location>
        <begin position="27"/>
        <end position="85"/>
    </location>
</feature>
<evidence type="ECO:0008006" key="5">
    <source>
        <dbReference type="Google" id="ProtNLM"/>
    </source>
</evidence>
<dbReference type="GeneID" id="94582161"/>
<evidence type="ECO:0000313" key="4">
    <source>
        <dbReference type="Proteomes" id="UP000193118"/>
    </source>
</evidence>
<protein>
    <recommendedName>
        <fullName evidence="5">Acid-shock protein</fullName>
    </recommendedName>
</protein>
<evidence type="ECO:0000313" key="3">
    <source>
        <dbReference type="EMBL" id="OSI17763.1"/>
    </source>
</evidence>
<sequence>MKKLTKLASLLMVSAGLIAAPLAAQAAPAGANVTHQAEKPKAQKQSVKKQAPKAKAPKKAKQAKKAKKPVKKAVKKPAPKKQQGR</sequence>
<reference evidence="4" key="1">
    <citation type="submission" date="2017-01" db="EMBL/GenBank/DDBJ databases">
        <authorList>
            <person name="Wolfgang W.J."/>
            <person name="Cole J."/>
            <person name="Wroblewski D."/>
            <person name="Mcginnis J."/>
            <person name="Musser K.A."/>
        </authorList>
    </citation>
    <scope>NUCLEOTIDE SEQUENCE [LARGE SCALE GENOMIC DNA]</scope>
    <source>
        <strain evidence="4">DSM 19151</strain>
    </source>
</reference>
<feature type="region of interest" description="Disordered" evidence="1">
    <location>
        <begin position="30"/>
        <end position="85"/>
    </location>
</feature>
<gene>
    <name evidence="3" type="ORF">BWD09_04850</name>
</gene>
<dbReference type="AlphaFoldDB" id="A0A1X3DCY6"/>
<dbReference type="Proteomes" id="UP000193118">
    <property type="component" value="Unassembled WGS sequence"/>
</dbReference>
<feature type="signal peptide" evidence="2">
    <location>
        <begin position="1"/>
        <end position="26"/>
    </location>
</feature>
<organism evidence="3 4">
    <name type="scientific">Neisseria dentiae</name>
    <dbReference type="NCBI Taxonomy" id="194197"/>
    <lineage>
        <taxon>Bacteria</taxon>
        <taxon>Pseudomonadati</taxon>
        <taxon>Pseudomonadota</taxon>
        <taxon>Betaproteobacteria</taxon>
        <taxon>Neisseriales</taxon>
        <taxon>Neisseriaceae</taxon>
        <taxon>Neisseria</taxon>
    </lineage>
</organism>
<keyword evidence="2" id="KW-0732">Signal</keyword>
<feature type="compositionally biased region" description="Basic residues" evidence="1">
    <location>
        <begin position="46"/>
        <end position="85"/>
    </location>
</feature>
<proteinExistence type="predicted"/>
<name>A0A1X3DCY6_9NEIS</name>
<comment type="caution">
    <text evidence="3">The sequence shown here is derived from an EMBL/GenBank/DDBJ whole genome shotgun (WGS) entry which is preliminary data.</text>
</comment>